<gene>
    <name evidence="1" type="ORF">PSA21_317</name>
</gene>
<proteinExistence type="predicted"/>
<name>A0A481W631_9CAUD</name>
<evidence type="ECO:0000313" key="1">
    <source>
        <dbReference type="EMBL" id="QBJ02843.1"/>
    </source>
</evidence>
<sequence length="117" mass="13919">MLLKLWKAFLSLFVPEVKDRHYWFQDLNDDRDVRRAFLWDGKKVSRQYLQEFVGNLDVKFYPDGNCIVDGPNPIQLFPYTFIWEDSDGYDSSRLYGVIQRFAMYRNPDLRPGTPKAS</sequence>
<reference evidence="1 2" key="1">
    <citation type="submission" date="2019-02" db="EMBL/GenBank/DDBJ databases">
        <authorList>
            <person name="Frampton R.A."/>
            <person name="Wojtus J.K."/>
            <person name="Fineran P.C."/>
            <person name="Hendrickson H.L."/>
        </authorList>
    </citation>
    <scope>NUCLEOTIDE SEQUENCE [LARGE SCALE GENOMIC DNA]</scope>
</reference>
<keyword evidence="2" id="KW-1185">Reference proteome</keyword>
<dbReference type="EMBL" id="MK552327">
    <property type="protein sequence ID" value="QBJ02843.1"/>
    <property type="molecule type" value="Genomic_DNA"/>
</dbReference>
<protein>
    <submittedName>
        <fullName evidence="1">Uncharacterized protein</fullName>
    </submittedName>
</protein>
<dbReference type="Proteomes" id="UP000294134">
    <property type="component" value="Segment"/>
</dbReference>
<evidence type="ECO:0000313" key="2">
    <source>
        <dbReference type="Proteomes" id="UP000294134"/>
    </source>
</evidence>
<accession>A0A481W631</accession>
<organism evidence="1 2">
    <name type="scientific">Pseudomonas phage Psa21</name>
    <dbReference type="NCBI Taxonomy" id="2530023"/>
    <lineage>
        <taxon>Viruses</taxon>
        <taxon>Duplodnaviria</taxon>
        <taxon>Heunggongvirae</taxon>
        <taxon>Uroviricota</taxon>
        <taxon>Caudoviricetes</taxon>
        <taxon>Chimalliviridae</taxon>
        <taxon>Tepukevirus</taxon>
        <taxon>Tepukevirus Psa21</taxon>
    </lineage>
</organism>